<evidence type="ECO:0000313" key="2">
    <source>
        <dbReference type="EMBL" id="MPC77101.1"/>
    </source>
</evidence>
<feature type="compositionally biased region" description="Gly residues" evidence="1">
    <location>
        <begin position="27"/>
        <end position="41"/>
    </location>
</feature>
<proteinExistence type="predicted"/>
<feature type="compositionally biased region" description="Low complexity" evidence="1">
    <location>
        <begin position="56"/>
        <end position="65"/>
    </location>
</feature>
<organism evidence="2 3">
    <name type="scientific">Portunus trituberculatus</name>
    <name type="common">Swimming crab</name>
    <name type="synonym">Neptunus trituberculatus</name>
    <dbReference type="NCBI Taxonomy" id="210409"/>
    <lineage>
        <taxon>Eukaryota</taxon>
        <taxon>Metazoa</taxon>
        <taxon>Ecdysozoa</taxon>
        <taxon>Arthropoda</taxon>
        <taxon>Crustacea</taxon>
        <taxon>Multicrustacea</taxon>
        <taxon>Malacostraca</taxon>
        <taxon>Eumalacostraca</taxon>
        <taxon>Eucarida</taxon>
        <taxon>Decapoda</taxon>
        <taxon>Pleocyemata</taxon>
        <taxon>Brachyura</taxon>
        <taxon>Eubrachyura</taxon>
        <taxon>Portunoidea</taxon>
        <taxon>Portunidae</taxon>
        <taxon>Portuninae</taxon>
        <taxon>Portunus</taxon>
    </lineage>
</organism>
<keyword evidence="3" id="KW-1185">Reference proteome</keyword>
<evidence type="ECO:0000313" key="3">
    <source>
        <dbReference type="Proteomes" id="UP000324222"/>
    </source>
</evidence>
<sequence length="85" mass="8494">MPPGRTLTMLTLFSSGEGGQDEDEGGESQGPGERGPTGLGGSRAAAGAVGGSTPGAAPLAAAPAAHRTHHHHLNTITCKRKQEIN</sequence>
<dbReference type="Proteomes" id="UP000324222">
    <property type="component" value="Unassembled WGS sequence"/>
</dbReference>
<evidence type="ECO:0000256" key="1">
    <source>
        <dbReference type="SAM" id="MobiDB-lite"/>
    </source>
</evidence>
<dbReference type="EMBL" id="VSRR010044997">
    <property type="protein sequence ID" value="MPC77101.1"/>
    <property type="molecule type" value="Genomic_DNA"/>
</dbReference>
<dbReference type="AlphaFoldDB" id="A0A5B7HVM0"/>
<name>A0A5B7HVM0_PORTR</name>
<accession>A0A5B7HVM0</accession>
<feature type="region of interest" description="Disordered" evidence="1">
    <location>
        <begin position="13"/>
        <end position="85"/>
    </location>
</feature>
<comment type="caution">
    <text evidence="2">The sequence shown here is derived from an EMBL/GenBank/DDBJ whole genome shotgun (WGS) entry which is preliminary data.</text>
</comment>
<protein>
    <submittedName>
        <fullName evidence="2">Uncharacterized protein</fullName>
    </submittedName>
</protein>
<reference evidence="2 3" key="1">
    <citation type="submission" date="2019-05" db="EMBL/GenBank/DDBJ databases">
        <title>Another draft genome of Portunus trituberculatus and its Hox gene families provides insights of decapod evolution.</title>
        <authorList>
            <person name="Jeong J.-H."/>
            <person name="Song I."/>
            <person name="Kim S."/>
            <person name="Choi T."/>
            <person name="Kim D."/>
            <person name="Ryu S."/>
            <person name="Kim W."/>
        </authorList>
    </citation>
    <scope>NUCLEOTIDE SEQUENCE [LARGE SCALE GENOMIC DNA]</scope>
    <source>
        <tissue evidence="2">Muscle</tissue>
    </source>
</reference>
<gene>
    <name evidence="2" type="ORF">E2C01_071545</name>
</gene>